<dbReference type="PANTHER" id="PTHR46890:SF28">
    <property type="entry name" value="REVERSE TRANSCRIPTASE DOMAIN-CONTAINING PROTEIN"/>
    <property type="match status" value="1"/>
</dbReference>
<feature type="compositionally biased region" description="Basic residues" evidence="1">
    <location>
        <begin position="546"/>
        <end position="555"/>
    </location>
</feature>
<dbReference type="InterPro" id="IPR052343">
    <property type="entry name" value="Retrotransposon-Effector_Assoc"/>
</dbReference>
<dbReference type="InterPro" id="IPR000477">
    <property type="entry name" value="RT_dom"/>
</dbReference>
<dbReference type="RefSeq" id="XP_016434202.1">
    <property type="nucleotide sequence ID" value="XM_016578716.1"/>
</dbReference>
<evidence type="ECO:0000259" key="2">
    <source>
        <dbReference type="PROSITE" id="PS50878"/>
    </source>
</evidence>
<accession>A0A1S3X2S8</accession>
<dbReference type="AlphaFoldDB" id="A0A1S3X2S8"/>
<feature type="region of interest" description="Disordered" evidence="1">
    <location>
        <begin position="512"/>
        <end position="555"/>
    </location>
</feature>
<dbReference type="KEGG" id="nta:107760632"/>
<organism evidence="3">
    <name type="scientific">Nicotiana tabacum</name>
    <name type="common">Common tobacco</name>
    <dbReference type="NCBI Taxonomy" id="4097"/>
    <lineage>
        <taxon>Eukaryota</taxon>
        <taxon>Viridiplantae</taxon>
        <taxon>Streptophyta</taxon>
        <taxon>Embryophyta</taxon>
        <taxon>Tracheophyta</taxon>
        <taxon>Spermatophyta</taxon>
        <taxon>Magnoliopsida</taxon>
        <taxon>eudicotyledons</taxon>
        <taxon>Gunneridae</taxon>
        <taxon>Pentapetalae</taxon>
        <taxon>asterids</taxon>
        <taxon>lamiids</taxon>
        <taxon>Solanales</taxon>
        <taxon>Solanaceae</taxon>
        <taxon>Nicotianoideae</taxon>
        <taxon>Nicotianeae</taxon>
        <taxon>Nicotiana</taxon>
    </lineage>
</organism>
<reference evidence="3" key="1">
    <citation type="submission" date="2025-08" db="UniProtKB">
        <authorList>
            <consortium name="RefSeq"/>
        </authorList>
    </citation>
    <scope>IDENTIFICATION</scope>
</reference>
<protein>
    <recommendedName>
        <fullName evidence="2">Reverse transcriptase domain-containing protein</fullName>
    </recommendedName>
</protein>
<dbReference type="OMA" id="IRINMIR"/>
<dbReference type="OrthoDB" id="1743918at2759"/>
<dbReference type="CDD" id="cd01650">
    <property type="entry name" value="RT_nLTR_like"/>
    <property type="match status" value="1"/>
</dbReference>
<dbReference type="PANTHER" id="PTHR46890">
    <property type="entry name" value="NON-LTR RETROLELEMENT REVERSE TRANSCRIPTASE-LIKE PROTEIN-RELATED"/>
    <property type="match status" value="1"/>
</dbReference>
<evidence type="ECO:0000313" key="3">
    <source>
        <dbReference type="RefSeq" id="XP_016434202.1"/>
    </source>
</evidence>
<gene>
    <name evidence="3" type="primary">LOC107760632</name>
</gene>
<sequence>MDKDKAEGEKYDRKTLTLWGDLAEIEGELLESIENSKPVIAFCDVKSLLTQGDEKIAKKAVKYFQSLFNLTPPTINIFILDCIPSCISREDNDMLNKIPIEKEIKDFIFSLSPHSTAGPDGFNGTFFQSCWDIIQKEVTAFVIEFFTGKGLTKLYSHTCLVLILKIDNPATFADFRPISLSNFTKKIIYKIISIGVNTLFHKLVSLIQNGFVKDRLISENVLLAQEIIHNIPQINKDGNVVIKLDMAKTYDSMSWDFIYDVLRKFEFSDSWILIIHNLFSNVWYSIIVNDTRQGFFSSSRELKQGDPLSPSLFIIVVEVLSRSLNCLYRNPNFIPFSNHANVPKINHLAYAYDIIIFCSSDSISVKLIMNTISKYERSSAQLVNGDKIYFLTAPNTAAIRINMIRNCLGFMDKTFTFSYLGCPLYVRRKKIDYFDSMLSNIVKRLNGWQGLLGLFRPGLGLREVEIADSVFFVLKHVYWLCTWYGEQKMKGMISWVVCNKHSNSRYTATTQQQTNNHKCFPQSTDNQQQFPGQRKPTDGRAPNKQSQKRVVKQQK</sequence>
<dbReference type="Pfam" id="PF00078">
    <property type="entry name" value="RVT_1"/>
    <property type="match status" value="1"/>
</dbReference>
<feature type="compositionally biased region" description="Polar residues" evidence="1">
    <location>
        <begin position="512"/>
        <end position="531"/>
    </location>
</feature>
<feature type="domain" description="Reverse transcriptase" evidence="2">
    <location>
        <begin position="144"/>
        <end position="424"/>
    </location>
</feature>
<proteinExistence type="predicted"/>
<name>A0A1S3X2S8_TOBAC</name>
<evidence type="ECO:0000256" key="1">
    <source>
        <dbReference type="SAM" id="MobiDB-lite"/>
    </source>
</evidence>
<dbReference type="PROSITE" id="PS50878">
    <property type="entry name" value="RT_POL"/>
    <property type="match status" value="1"/>
</dbReference>
<dbReference type="PaxDb" id="4097-A0A1S3X2S8"/>